<feature type="compositionally biased region" description="Basic and acidic residues" evidence="5">
    <location>
        <begin position="393"/>
        <end position="417"/>
    </location>
</feature>
<evidence type="ECO:0000256" key="1">
    <source>
        <dbReference type="ARBA" id="ARBA00022512"/>
    </source>
</evidence>
<dbReference type="STRING" id="1423814.HMPREF0549_0479"/>
<keyword evidence="4" id="KW-0572">Peptidoglycan-anchor</keyword>
<dbReference type="PROSITE" id="PS50847">
    <property type="entry name" value="GRAM_POS_ANCHORING"/>
    <property type="match status" value="1"/>
</dbReference>
<feature type="compositionally biased region" description="Basic and acidic residues" evidence="5">
    <location>
        <begin position="358"/>
        <end position="384"/>
    </location>
</feature>
<evidence type="ECO:0000256" key="5">
    <source>
        <dbReference type="SAM" id="MobiDB-lite"/>
    </source>
</evidence>
<evidence type="ECO:0000256" key="6">
    <source>
        <dbReference type="SAM" id="Phobius"/>
    </source>
</evidence>
<dbReference type="InterPro" id="IPR019931">
    <property type="entry name" value="LPXTG_anchor"/>
</dbReference>
<dbReference type="Proteomes" id="UP000004483">
    <property type="component" value="Unassembled WGS sequence"/>
</dbReference>
<name>C2ESP3_9LACO</name>
<dbReference type="Gene3D" id="2.60.40.4300">
    <property type="match status" value="1"/>
</dbReference>
<feature type="compositionally biased region" description="Polar residues" evidence="5">
    <location>
        <begin position="502"/>
        <end position="512"/>
    </location>
</feature>
<gene>
    <name evidence="8" type="ORF">HMPREF0549_0479</name>
</gene>
<dbReference type="EMBL" id="ACGV01000032">
    <property type="protein sequence ID" value="EEJ41085.1"/>
    <property type="molecule type" value="Genomic_DNA"/>
</dbReference>
<feature type="domain" description="Gram-positive cocci surface proteins LPxTG" evidence="7">
    <location>
        <begin position="504"/>
        <end position="540"/>
    </location>
</feature>
<comment type="caution">
    <text evidence="8">The sequence shown here is derived from an EMBL/GenBank/DDBJ whole genome shotgun (WGS) entry which is preliminary data.</text>
</comment>
<feature type="compositionally biased region" description="Basic and acidic residues" evidence="5">
    <location>
        <begin position="428"/>
        <end position="443"/>
    </location>
</feature>
<keyword evidence="2" id="KW-0964">Secreted</keyword>
<proteinExistence type="predicted"/>
<feature type="compositionally biased region" description="Polar residues" evidence="5">
    <location>
        <begin position="444"/>
        <end position="464"/>
    </location>
</feature>
<feature type="region of interest" description="Disordered" evidence="5">
    <location>
        <begin position="244"/>
        <end position="473"/>
    </location>
</feature>
<feature type="compositionally biased region" description="Polar residues" evidence="5">
    <location>
        <begin position="278"/>
        <end position="292"/>
    </location>
</feature>
<feature type="region of interest" description="Disordered" evidence="5">
    <location>
        <begin position="487"/>
        <end position="512"/>
    </location>
</feature>
<keyword evidence="1" id="KW-0134">Cell wall</keyword>
<feature type="compositionally biased region" description="Basic and acidic residues" evidence="5">
    <location>
        <begin position="312"/>
        <end position="336"/>
    </location>
</feature>
<feature type="transmembrane region" description="Helical" evidence="6">
    <location>
        <begin position="516"/>
        <end position="534"/>
    </location>
</feature>
<evidence type="ECO:0000259" key="7">
    <source>
        <dbReference type="PROSITE" id="PS50847"/>
    </source>
</evidence>
<feature type="compositionally biased region" description="Low complexity" evidence="5">
    <location>
        <begin position="293"/>
        <end position="307"/>
    </location>
</feature>
<keyword evidence="6" id="KW-1133">Transmembrane helix</keyword>
<evidence type="ECO:0000256" key="4">
    <source>
        <dbReference type="ARBA" id="ARBA00023088"/>
    </source>
</evidence>
<organism evidence="8 9">
    <name type="scientific">Limosilactobacillus vaginalis DSM 5837 = ATCC 49540</name>
    <dbReference type="NCBI Taxonomy" id="1423814"/>
    <lineage>
        <taxon>Bacteria</taxon>
        <taxon>Bacillati</taxon>
        <taxon>Bacillota</taxon>
        <taxon>Bacilli</taxon>
        <taxon>Lactobacillales</taxon>
        <taxon>Lactobacillaceae</taxon>
        <taxon>Limosilactobacillus</taxon>
    </lineage>
</organism>
<evidence type="ECO:0000313" key="9">
    <source>
        <dbReference type="Proteomes" id="UP000004483"/>
    </source>
</evidence>
<protein>
    <submittedName>
        <fullName evidence="8">LPXTG-motif cell wall anchor domain protein</fullName>
    </submittedName>
</protein>
<keyword evidence="3" id="KW-0732">Signal</keyword>
<reference evidence="8 9" key="1">
    <citation type="submission" date="2009-01" db="EMBL/GenBank/DDBJ databases">
        <authorList>
            <person name="Qin X."/>
            <person name="Bachman B."/>
            <person name="Battles P."/>
            <person name="Bell A."/>
            <person name="Bess C."/>
            <person name="Bickham C."/>
            <person name="Chaboub L."/>
            <person name="Chen D."/>
            <person name="Coyle M."/>
            <person name="Deiros D.R."/>
            <person name="Dinh H."/>
            <person name="Forbes L."/>
            <person name="Fowler G."/>
            <person name="Francisco L."/>
            <person name="Fu Q."/>
            <person name="Gubbala S."/>
            <person name="Hale W."/>
            <person name="Han Y."/>
            <person name="Hemphill L."/>
            <person name="Highlander S.K."/>
            <person name="Hirani K."/>
            <person name="Hogues M."/>
            <person name="Jackson L."/>
            <person name="Jakkamsetti A."/>
            <person name="Javaid M."/>
            <person name="Jiang H."/>
            <person name="Korchina V."/>
            <person name="Kovar C."/>
            <person name="Lara F."/>
            <person name="Lee S."/>
            <person name="Mata R."/>
            <person name="Mathew T."/>
            <person name="Moen C."/>
            <person name="Morales K."/>
            <person name="Munidasa M."/>
            <person name="Nazareth L."/>
            <person name="Ngo R."/>
            <person name="Nguyen L."/>
            <person name="Okwuonu G."/>
            <person name="Ongeri F."/>
            <person name="Patil S."/>
            <person name="Petrosino J."/>
            <person name="Pham C."/>
            <person name="Pham P."/>
            <person name="Pu L.-L."/>
            <person name="Puazo M."/>
            <person name="Raj R."/>
            <person name="Reid J."/>
            <person name="Rouhana J."/>
            <person name="Saada N."/>
            <person name="Shang Y."/>
            <person name="Simmons D."/>
            <person name="Thornton R."/>
            <person name="Warren J."/>
            <person name="Weissenberger G."/>
            <person name="Zhang J."/>
            <person name="Zhang L."/>
            <person name="Zhou C."/>
            <person name="Zhu D."/>
            <person name="Muzny D."/>
            <person name="Worley K."/>
            <person name="Gibbs R."/>
        </authorList>
    </citation>
    <scope>NUCLEOTIDE SEQUENCE [LARGE SCALE GENOMIC DNA]</scope>
    <source>
        <strain evidence="8 9">ATCC 49540</strain>
    </source>
</reference>
<feature type="compositionally biased region" description="Low complexity" evidence="5">
    <location>
        <begin position="347"/>
        <end position="357"/>
    </location>
</feature>
<evidence type="ECO:0000256" key="2">
    <source>
        <dbReference type="ARBA" id="ARBA00022525"/>
    </source>
</evidence>
<keyword evidence="6" id="KW-0812">Transmembrane</keyword>
<accession>C2ESP3</accession>
<dbReference type="HOGENOM" id="CLU_504128_0_0_9"/>
<dbReference type="AlphaFoldDB" id="C2ESP3"/>
<evidence type="ECO:0000313" key="8">
    <source>
        <dbReference type="EMBL" id="EEJ41085.1"/>
    </source>
</evidence>
<sequence>MTLKRLFTPFKIKFFSCKKRFLPYWYYVSQFGRNFLMSNKKSIIKQCVGITSATVLMTMAVSVGTGHGASQKPSQITSSQQLDNQNEIRQITRIIKIGDPYKGMQTVKQTVTFKRIANNWQPQAPSIWPSFFTPNYDDFEPSILQVQAQPVSADDSDQTISVTYHQYKITDRERLVEARPSFYGYDENFKFTGKVLNTTTLKVGQWYDVPPAPKGFEYCFPESVPKRLKLYQSRQEPFKLVIRPLQKLNEQPGGKKDDQEATNNEQLITQPEEKKLVTTGSQTELLTSNDSETQTTVAQQQDQGQQTAPPSSKDEETQSKQLGKDTESQTDNHEISTSDTQTEEVNVEQQESQTNEVQKNDHATQTELVDEKQPNQSRIEEKVDPVSQVALMGDDHRPNHAKHESKNNANKVAKETQTEAVLRPNSESQKEQETQTTEAKPETDNQQVAESTQHDVQTPRNQQSDNEETSMRDADIQKILDQDSASLRELGSSKNKDKRQKTSLPQTGNQTDNRTTFVGLVITGLVTIITMLFWKQRRKE</sequence>
<evidence type="ECO:0000256" key="3">
    <source>
        <dbReference type="ARBA" id="ARBA00022729"/>
    </source>
</evidence>
<keyword evidence="6" id="KW-0472">Membrane</keyword>